<dbReference type="Proteomes" id="UP000604117">
    <property type="component" value="Unassembled WGS sequence"/>
</dbReference>
<evidence type="ECO:0000256" key="1">
    <source>
        <dbReference type="ARBA" id="ARBA00023125"/>
    </source>
</evidence>
<dbReference type="InterPro" id="IPR050109">
    <property type="entry name" value="HTH-type_TetR-like_transc_reg"/>
</dbReference>
<dbReference type="InterPro" id="IPR009057">
    <property type="entry name" value="Homeodomain-like_sf"/>
</dbReference>
<accession>A0ABQ4CXX4</accession>
<organism evidence="4 5">
    <name type="scientific">Asanoa siamensis</name>
    <dbReference type="NCBI Taxonomy" id="926357"/>
    <lineage>
        <taxon>Bacteria</taxon>
        <taxon>Bacillati</taxon>
        <taxon>Actinomycetota</taxon>
        <taxon>Actinomycetes</taxon>
        <taxon>Micromonosporales</taxon>
        <taxon>Micromonosporaceae</taxon>
        <taxon>Asanoa</taxon>
    </lineage>
</organism>
<dbReference type="Gene3D" id="1.10.357.10">
    <property type="entry name" value="Tetracycline Repressor, domain 2"/>
    <property type="match status" value="1"/>
</dbReference>
<feature type="domain" description="HTH tetR-type" evidence="3">
    <location>
        <begin position="13"/>
        <end position="74"/>
    </location>
</feature>
<dbReference type="Pfam" id="PF00440">
    <property type="entry name" value="TetR_N"/>
    <property type="match status" value="1"/>
</dbReference>
<keyword evidence="5" id="KW-1185">Reference proteome</keyword>
<comment type="caution">
    <text evidence="4">The sequence shown here is derived from an EMBL/GenBank/DDBJ whole genome shotgun (WGS) entry which is preliminary data.</text>
</comment>
<dbReference type="SUPFAM" id="SSF46689">
    <property type="entry name" value="Homeodomain-like"/>
    <property type="match status" value="1"/>
</dbReference>
<proteinExistence type="predicted"/>
<protein>
    <recommendedName>
        <fullName evidence="3">HTH tetR-type domain-containing protein</fullName>
    </recommendedName>
</protein>
<dbReference type="PANTHER" id="PTHR30055:SF184">
    <property type="entry name" value="HTH-TYPE TRANSCRIPTIONAL REGULATOR ETHR"/>
    <property type="match status" value="1"/>
</dbReference>
<dbReference type="SUPFAM" id="SSF48498">
    <property type="entry name" value="Tetracyclin repressor-like, C-terminal domain"/>
    <property type="match status" value="1"/>
</dbReference>
<keyword evidence="1 2" id="KW-0238">DNA-binding</keyword>
<evidence type="ECO:0000256" key="2">
    <source>
        <dbReference type="PROSITE-ProRule" id="PRU00335"/>
    </source>
</evidence>
<dbReference type="Gene3D" id="1.10.10.60">
    <property type="entry name" value="Homeodomain-like"/>
    <property type="match status" value="1"/>
</dbReference>
<evidence type="ECO:0000313" key="4">
    <source>
        <dbReference type="EMBL" id="GIF75848.1"/>
    </source>
</evidence>
<dbReference type="Pfam" id="PF21313">
    <property type="entry name" value="EthR_C"/>
    <property type="match status" value="1"/>
</dbReference>
<reference evidence="4 5" key="1">
    <citation type="submission" date="2021-01" db="EMBL/GenBank/DDBJ databases">
        <title>Whole genome shotgun sequence of Asanoa siamensis NBRC 107932.</title>
        <authorList>
            <person name="Komaki H."/>
            <person name="Tamura T."/>
        </authorList>
    </citation>
    <scope>NUCLEOTIDE SEQUENCE [LARGE SCALE GENOMIC DNA]</scope>
    <source>
        <strain evidence="4 5">NBRC 107932</strain>
    </source>
</reference>
<name>A0ABQ4CXX4_9ACTN</name>
<gene>
    <name evidence="4" type="ORF">Asi02nite_53660</name>
</gene>
<dbReference type="InterPro" id="IPR049397">
    <property type="entry name" value="EthR_C"/>
</dbReference>
<evidence type="ECO:0000313" key="5">
    <source>
        <dbReference type="Proteomes" id="UP000604117"/>
    </source>
</evidence>
<dbReference type="InterPro" id="IPR036271">
    <property type="entry name" value="Tet_transcr_reg_TetR-rel_C_sf"/>
</dbReference>
<dbReference type="RefSeq" id="WP_203716688.1">
    <property type="nucleotide sequence ID" value="NZ_BONE01000049.1"/>
</dbReference>
<dbReference type="PROSITE" id="PS50977">
    <property type="entry name" value="HTH_TETR_2"/>
    <property type="match status" value="1"/>
</dbReference>
<dbReference type="InterPro" id="IPR001647">
    <property type="entry name" value="HTH_TetR"/>
</dbReference>
<evidence type="ECO:0000259" key="3">
    <source>
        <dbReference type="PROSITE" id="PS50977"/>
    </source>
</evidence>
<dbReference type="EMBL" id="BONE01000049">
    <property type="protein sequence ID" value="GIF75848.1"/>
    <property type="molecule type" value="Genomic_DNA"/>
</dbReference>
<sequence>MPSITRRRAGRPASAEADILAATERLLIDGASFTELGIQQVCAEAGVARSTFYIHFRDKTDLLMRLAAGLTRTSFTIASAWEPKDGVDAVADAFLQVVAIYREHAAVLRAITEVATYDRTVRDYWYERLGQFTDNTIRLLRQEQEAGRTPADIDLPSVARIIVKGGERAIVDHVADGDPADDATFCRELGRTWWYGVYRRPADQPGGSS</sequence>
<feature type="DNA-binding region" description="H-T-H motif" evidence="2">
    <location>
        <begin position="37"/>
        <end position="56"/>
    </location>
</feature>
<dbReference type="PANTHER" id="PTHR30055">
    <property type="entry name" value="HTH-TYPE TRANSCRIPTIONAL REGULATOR RUTR"/>
    <property type="match status" value="1"/>
</dbReference>